<dbReference type="Gene3D" id="2.60.120.260">
    <property type="entry name" value="Galactose-binding domain-like"/>
    <property type="match status" value="1"/>
</dbReference>
<comment type="similarity">
    <text evidence="1">Belongs to the protein-tyrosine phosphatase family.</text>
</comment>
<evidence type="ECO:0000259" key="7">
    <source>
        <dbReference type="PROSITE" id="PS50056"/>
    </source>
</evidence>
<dbReference type="SMART" id="SM00194">
    <property type="entry name" value="PTPc"/>
    <property type="match status" value="2"/>
</dbReference>
<keyword evidence="8" id="KW-1185">Reference proteome</keyword>
<dbReference type="PROSITE" id="PS00383">
    <property type="entry name" value="TYR_PHOSPHATASE_1"/>
    <property type="match status" value="1"/>
</dbReference>
<dbReference type="PROSITE" id="PS50055">
    <property type="entry name" value="TYR_PHOSPHATASE_PTP"/>
    <property type="match status" value="2"/>
</dbReference>
<reference evidence="9" key="1">
    <citation type="submission" date="2025-08" db="UniProtKB">
        <authorList>
            <consortium name="RefSeq"/>
        </authorList>
    </citation>
    <scope>IDENTIFICATION</scope>
</reference>
<dbReference type="Gene3D" id="3.90.190.10">
    <property type="entry name" value="Protein tyrosine phosphatase superfamily"/>
    <property type="match status" value="2"/>
</dbReference>
<dbReference type="Proteomes" id="UP001165740">
    <property type="component" value="Chromosome 5"/>
</dbReference>
<dbReference type="InterPro" id="IPR000242">
    <property type="entry name" value="PTP_cat"/>
</dbReference>
<dbReference type="InterPro" id="IPR050348">
    <property type="entry name" value="Protein-Tyr_Phosphatase"/>
</dbReference>
<dbReference type="SUPFAM" id="SSF52799">
    <property type="entry name" value="(Phosphotyrosine protein) phosphatases II"/>
    <property type="match status" value="2"/>
</dbReference>
<evidence type="ECO:0000256" key="5">
    <source>
        <dbReference type="ARBA" id="ARBA00051722"/>
    </source>
</evidence>
<evidence type="ECO:0000259" key="6">
    <source>
        <dbReference type="PROSITE" id="PS50055"/>
    </source>
</evidence>
<proteinExistence type="inferred from homology"/>
<dbReference type="GeneID" id="106070729"/>
<evidence type="ECO:0000256" key="4">
    <source>
        <dbReference type="ARBA" id="ARBA00022912"/>
    </source>
</evidence>
<dbReference type="PROSITE" id="PS50056">
    <property type="entry name" value="TYR_PHOSPHATASE_2"/>
    <property type="match status" value="1"/>
</dbReference>
<dbReference type="PANTHER" id="PTHR19134">
    <property type="entry name" value="RECEPTOR-TYPE TYROSINE-PROTEIN PHOSPHATASE"/>
    <property type="match status" value="1"/>
</dbReference>
<dbReference type="PRINTS" id="PR00700">
    <property type="entry name" value="PRTYPHPHTASE"/>
</dbReference>
<keyword evidence="4" id="KW-0904">Protein phosphatase</keyword>
<accession>A0A9W3ABM8</accession>
<dbReference type="Gene3D" id="2.170.300.10">
    <property type="entry name" value="Tie2 ligand-binding domain superfamily"/>
    <property type="match status" value="2"/>
</dbReference>
<dbReference type="EC" id="3.1.3.48" evidence="2"/>
<dbReference type="SMART" id="SM00404">
    <property type="entry name" value="PTPc_motif"/>
    <property type="match status" value="2"/>
</dbReference>
<feature type="domain" description="Tyrosine specific protein phosphatases" evidence="7">
    <location>
        <begin position="831"/>
        <end position="900"/>
    </location>
</feature>
<dbReference type="InterPro" id="IPR008979">
    <property type="entry name" value="Galactose-bd-like_sf"/>
</dbReference>
<evidence type="ECO:0000313" key="9">
    <source>
        <dbReference type="RefSeq" id="XP_055884559.1"/>
    </source>
</evidence>
<feature type="domain" description="Tyrosine-protein phosphatase" evidence="6">
    <location>
        <begin position="657"/>
        <end position="904"/>
    </location>
</feature>
<dbReference type="GO" id="GO:0004725">
    <property type="term" value="F:protein tyrosine phosphatase activity"/>
    <property type="evidence" value="ECO:0007669"/>
    <property type="project" value="UniProtKB-EC"/>
</dbReference>
<dbReference type="FunFam" id="3.90.190.10:FF:000102">
    <property type="entry name" value="Receptor-type tyrosine-protein phosphatase"/>
    <property type="match status" value="1"/>
</dbReference>
<dbReference type="RefSeq" id="XP_055884559.1">
    <property type="nucleotide sequence ID" value="XM_056028584.1"/>
</dbReference>
<dbReference type="AlphaFoldDB" id="A0A9W3ABM8"/>
<evidence type="ECO:0000256" key="2">
    <source>
        <dbReference type="ARBA" id="ARBA00013064"/>
    </source>
</evidence>
<dbReference type="CDD" id="cd00047">
    <property type="entry name" value="PTPc"/>
    <property type="match status" value="1"/>
</dbReference>
<dbReference type="OMA" id="CKFWSED"/>
<dbReference type="InterPro" id="IPR003595">
    <property type="entry name" value="Tyr_Pase_cat"/>
</dbReference>
<dbReference type="GO" id="GO:0008045">
    <property type="term" value="P:motor neuron axon guidance"/>
    <property type="evidence" value="ECO:0007669"/>
    <property type="project" value="TreeGrafter"/>
</dbReference>
<dbReference type="InterPro" id="IPR000387">
    <property type="entry name" value="Tyr_Pase_dom"/>
</dbReference>
<dbReference type="OrthoDB" id="6096231at2759"/>
<evidence type="ECO:0000256" key="3">
    <source>
        <dbReference type="ARBA" id="ARBA00022801"/>
    </source>
</evidence>
<keyword evidence="3" id="KW-0378">Hydrolase</keyword>
<comment type="catalytic activity">
    <reaction evidence="5">
        <text>O-phospho-L-tyrosyl-[protein] + H2O = L-tyrosyl-[protein] + phosphate</text>
        <dbReference type="Rhea" id="RHEA:10684"/>
        <dbReference type="Rhea" id="RHEA-COMP:10136"/>
        <dbReference type="Rhea" id="RHEA-COMP:20101"/>
        <dbReference type="ChEBI" id="CHEBI:15377"/>
        <dbReference type="ChEBI" id="CHEBI:43474"/>
        <dbReference type="ChEBI" id="CHEBI:46858"/>
        <dbReference type="ChEBI" id="CHEBI:61978"/>
        <dbReference type="EC" id="3.1.3.48"/>
    </reaction>
</comment>
<organism evidence="8 9">
    <name type="scientific">Biomphalaria glabrata</name>
    <name type="common">Bloodfluke planorb</name>
    <name type="synonym">Freshwater snail</name>
    <dbReference type="NCBI Taxonomy" id="6526"/>
    <lineage>
        <taxon>Eukaryota</taxon>
        <taxon>Metazoa</taxon>
        <taxon>Spiralia</taxon>
        <taxon>Lophotrochozoa</taxon>
        <taxon>Mollusca</taxon>
        <taxon>Gastropoda</taxon>
        <taxon>Heterobranchia</taxon>
        <taxon>Euthyneura</taxon>
        <taxon>Panpulmonata</taxon>
        <taxon>Hygrophila</taxon>
        <taxon>Lymnaeoidea</taxon>
        <taxon>Planorbidae</taxon>
        <taxon>Biomphalaria</taxon>
    </lineage>
</organism>
<dbReference type="PANTHER" id="PTHR19134:SF562">
    <property type="entry name" value="PROTEIN-TYROSINE-PHOSPHATASE"/>
    <property type="match status" value="1"/>
</dbReference>
<dbReference type="SUPFAM" id="SSF49785">
    <property type="entry name" value="Galactose-binding domain-like"/>
    <property type="match status" value="1"/>
</dbReference>
<protein>
    <recommendedName>
        <fullName evidence="2">protein-tyrosine-phosphatase</fullName>
        <ecNumber evidence="2">3.1.3.48</ecNumber>
    </recommendedName>
</protein>
<gene>
    <name evidence="9" type="primary">LOC106070729</name>
</gene>
<name>A0A9W3ABM8_BIOGL</name>
<dbReference type="Pfam" id="PF00102">
    <property type="entry name" value="Y_phosphatase"/>
    <property type="match status" value="2"/>
</dbReference>
<dbReference type="InterPro" id="IPR016130">
    <property type="entry name" value="Tyr_Pase_AS"/>
</dbReference>
<evidence type="ECO:0000256" key="1">
    <source>
        <dbReference type="ARBA" id="ARBA00009580"/>
    </source>
</evidence>
<dbReference type="InterPro" id="IPR029021">
    <property type="entry name" value="Prot-tyrosine_phosphatase-like"/>
</dbReference>
<feature type="domain" description="Tyrosine-protein phosphatase" evidence="6">
    <location>
        <begin position="939"/>
        <end position="1199"/>
    </location>
</feature>
<sequence>MLTWVRLVMREIRNDLNIRILFKTKGSQVFNLCSQHRIHYVTNKILDVWCLDGVNVTEIKIDGNLAGLCSLYISGGRNFAYKQNAVLSSNYENNYGGDKAVDGNRNADFNGNSCAHSGIHENYPTLTLTLNQSVVITRVVLYNRKKHAERLLNFILQMFKKNDISWFSYQDPLKTPLSIYTILIPIKEKTEKMSIAATYIDKDYDDKPILTLCEVEAYGECPRGYWGLMCTDPCPPECRLNCHIENGQCNTICFGYSDPPLCRAECARGQWGINCTQRCSNGCYKSSCNRISGICDQGCLGYSDPPTCRSKCLRGRWGINCLQTCSQGCLNSSCNASTGHCDKGCLGYSNPPLCNLKCSSGDWGVNCSQTCSERCYNSSCNRTNGVCDQGCLGYNDPPKCKSRCSSGRWGLNCSQTCSQGCLSSSCNASTGLCDKGCLGYSNPPFCNKTCSKGRWGLNCSQTCLKKCLHSSCLATSGLCDQGCLGYSDPPVCNIACHEGVFGLNCTQNCSTNCMNGTCNDVTGFCYGCLKDYYGDFCQHFNSSLPHSSNSASVKESTIGVVIALLLIVLCLGVIGFIRRKQVQKAVMELNIVQRMTAKKSDFLTTEQNYLDEKDIADTSSEDSSDSCASQSATPLTTTTINVKDLQTFIPSKPREYFARQFKLIPTAQNVTRDVGLSEENRFKNRYKDIVTYDHSRVVLIRNDEENEEDYINASYIKGFYGDNRFIASQGPNKTMINDFVRMLWEQKTKKVVMLTNLVEDGKTKCERYWPEKGKSMFGQIKVNVISTQTFADYTIRTMQLTKGDETAHVLTQYHFTSWPDKNVPITPWSLVEFYHKVYLSPSSVPTVVHCSAGVGRTGTFIALCNIMDQAKETGKVDFFNTLSKLRQDRICMIQTVEQYVFLHKFARVALLCMGTFITQSNISERVVDLNKRINSMSKMEEEFSSLCEMCHCPDESESGNENMTEADQLYQNVKCATEQKKDRFPELAPKDCYRVHLSDINNDYIHAVYIQSYTSRDHNILTQLPLPNTVVDFWKCVVEKKISLIVTFELDTSGNDKSVAQYLPDGVEQYFLCSPVKVQSLSFKTLKMGEERKLNVTWKSGHHKVTHIKTDLKDLDPRKLLTLINQIRSYDVQGRTMFVCKNGSTFSGLACTLVTLLDRLDQEKLVSVPLVVGSVKAIRPKVIDNMAEYKTVYEVLQSYIETSSSYANVEVCNLTKFSMSRYNPLFMEDENQDENPYCNY</sequence>
<evidence type="ECO:0000313" key="8">
    <source>
        <dbReference type="Proteomes" id="UP001165740"/>
    </source>
</evidence>